<dbReference type="CTD" id="220047"/>
<protein>
    <submittedName>
        <fullName evidence="3">Coiled-coil domain-containing protein 83 isoform X1</fullName>
    </submittedName>
</protein>
<dbReference type="PANTHER" id="PTHR21468:SF1">
    <property type="entry name" value="COILED-COIL DOMAIN-CONTAINING PROTEIN 83"/>
    <property type="match status" value="1"/>
</dbReference>
<name>A0A9Q9WSB0_CYPCA</name>
<dbReference type="OrthoDB" id="10005859at2759"/>
<evidence type="ECO:0000256" key="1">
    <source>
        <dbReference type="SAM" id="Coils"/>
    </source>
</evidence>
<feature type="compositionally biased region" description="Low complexity" evidence="2">
    <location>
        <begin position="323"/>
        <end position="332"/>
    </location>
</feature>
<feature type="region of interest" description="Disordered" evidence="2">
    <location>
        <begin position="312"/>
        <end position="336"/>
    </location>
</feature>
<dbReference type="KEGG" id="ccar:109097884"/>
<accession>A0A9Q9WSB0</accession>
<organism evidence="3">
    <name type="scientific">Cyprinus carpio</name>
    <name type="common">Common carp</name>
    <dbReference type="NCBI Taxonomy" id="7962"/>
    <lineage>
        <taxon>Eukaryota</taxon>
        <taxon>Metazoa</taxon>
        <taxon>Chordata</taxon>
        <taxon>Craniata</taxon>
        <taxon>Vertebrata</taxon>
        <taxon>Euteleostomi</taxon>
        <taxon>Actinopterygii</taxon>
        <taxon>Neopterygii</taxon>
        <taxon>Teleostei</taxon>
        <taxon>Ostariophysi</taxon>
        <taxon>Cypriniformes</taxon>
        <taxon>Cyprinidae</taxon>
        <taxon>Cyprininae</taxon>
        <taxon>Cyprinus</taxon>
    </lineage>
</organism>
<dbReference type="PANTHER" id="PTHR21468">
    <property type="entry name" value="HSD9"/>
    <property type="match status" value="1"/>
</dbReference>
<feature type="coiled-coil region" evidence="1">
    <location>
        <begin position="70"/>
        <end position="144"/>
    </location>
</feature>
<evidence type="ECO:0000256" key="2">
    <source>
        <dbReference type="SAM" id="MobiDB-lite"/>
    </source>
</evidence>
<dbReference type="GeneID" id="109097884"/>
<dbReference type="InterPro" id="IPR026702">
    <property type="entry name" value="CCDC83"/>
</dbReference>
<dbReference type="AlphaFoldDB" id="A0A9Q9WSB0"/>
<sequence>MSKTLDTTSLSEAFIQFQIQVKREEIQDFEEEICQLEDKKQKLIKLVLSVNSMFVKMMTERLNSNTCLQQEQLREEHRGHVRELQKKMKEQERNLEQRQREDEEQVECTARENLELKHKQEKELEELRCKLARLQVQVKELQEEQQVWLQYKNEGSIKDQQKIQKLEKDIALTQRTFQEISEYFQKSLVVAINETEQKVAQSLKDGIQLAFERAKENLDNTSKLEIKEMHWLKKQVPLYNEKVAVLESTVHKLEEEILDLVSLSPGNEFLVQSASLGSHDTHNMDRNIMKINPEETSELVDRARYPLHPLTEVKGAQQKSNVTASGSTTTSSPPDFSEMFSSQADFTGPTHLGSLEQKLLWVIGKAYPLHPPPNDPADMGEEMTFDLLQTERWPVTTDIIHRTFKQSSSQSGEADDSVNDTCEIQQLDKNLITNGE</sequence>
<keyword evidence="1" id="KW-0175">Coiled coil</keyword>
<dbReference type="RefSeq" id="XP_042588635.1">
    <property type="nucleotide sequence ID" value="XM_042732701.1"/>
</dbReference>
<proteinExistence type="predicted"/>
<reference evidence="3" key="1">
    <citation type="submission" date="2025-08" db="UniProtKB">
        <authorList>
            <consortium name="RefSeq"/>
        </authorList>
    </citation>
    <scope>IDENTIFICATION</scope>
    <source>
        <tissue evidence="3">Muscle</tissue>
    </source>
</reference>
<gene>
    <name evidence="3" type="primary">ccdc83</name>
</gene>
<evidence type="ECO:0000313" key="3">
    <source>
        <dbReference type="RefSeq" id="XP_042588635.1"/>
    </source>
</evidence>
<dbReference type="Proteomes" id="UP001155660">
    <property type="component" value="Chromosome B10"/>
</dbReference>